<evidence type="ECO:0000256" key="2">
    <source>
        <dbReference type="SAM" id="Phobius"/>
    </source>
</evidence>
<dbReference type="AlphaFoldDB" id="A0A3S0ZBZ6"/>
<evidence type="ECO:0000256" key="1">
    <source>
        <dbReference type="ARBA" id="ARBA00022737"/>
    </source>
</evidence>
<name>A0A3S0ZBZ6_ELYCH</name>
<feature type="non-terminal residue" evidence="3">
    <location>
        <position position="329"/>
    </location>
</feature>
<evidence type="ECO:0000313" key="3">
    <source>
        <dbReference type="EMBL" id="RUS74200.1"/>
    </source>
</evidence>
<dbReference type="PANTHER" id="PTHR10582">
    <property type="entry name" value="TRANSIENT RECEPTOR POTENTIAL ION CHANNEL PROTEIN"/>
    <property type="match status" value="1"/>
</dbReference>
<keyword evidence="2" id="KW-0812">Transmembrane</keyword>
<keyword evidence="4" id="KW-1185">Reference proteome</keyword>
<proteinExistence type="predicted"/>
<dbReference type="PANTHER" id="PTHR10582:SF2">
    <property type="entry name" value="INACTIVE"/>
    <property type="match status" value="1"/>
</dbReference>
<dbReference type="GO" id="GO:0005886">
    <property type="term" value="C:plasma membrane"/>
    <property type="evidence" value="ECO:0007669"/>
    <property type="project" value="TreeGrafter"/>
</dbReference>
<gene>
    <name evidence="3" type="ORF">EGW08_018048</name>
</gene>
<feature type="transmembrane region" description="Helical" evidence="2">
    <location>
        <begin position="276"/>
        <end position="298"/>
    </location>
</feature>
<organism evidence="3 4">
    <name type="scientific">Elysia chlorotica</name>
    <name type="common">Eastern emerald elysia</name>
    <name type="synonym">Sea slug</name>
    <dbReference type="NCBI Taxonomy" id="188477"/>
    <lineage>
        <taxon>Eukaryota</taxon>
        <taxon>Metazoa</taxon>
        <taxon>Spiralia</taxon>
        <taxon>Lophotrochozoa</taxon>
        <taxon>Mollusca</taxon>
        <taxon>Gastropoda</taxon>
        <taxon>Heterobranchia</taxon>
        <taxon>Euthyneura</taxon>
        <taxon>Panpulmonata</taxon>
        <taxon>Sacoglossa</taxon>
        <taxon>Placobranchoidea</taxon>
        <taxon>Plakobranchidae</taxon>
        <taxon>Elysia</taxon>
    </lineage>
</organism>
<accession>A0A3S0ZBZ6</accession>
<dbReference type="STRING" id="188477.A0A3S0ZBZ6"/>
<feature type="transmembrane region" description="Helical" evidence="2">
    <location>
        <begin position="109"/>
        <end position="133"/>
    </location>
</feature>
<dbReference type="EMBL" id="RQTK01000856">
    <property type="protein sequence ID" value="RUS74200.1"/>
    <property type="molecule type" value="Genomic_DNA"/>
</dbReference>
<evidence type="ECO:0008006" key="5">
    <source>
        <dbReference type="Google" id="ProtNLM"/>
    </source>
</evidence>
<protein>
    <recommendedName>
        <fullName evidence="5">Ion transport domain-containing protein</fullName>
    </recommendedName>
</protein>
<dbReference type="Proteomes" id="UP000271974">
    <property type="component" value="Unassembled WGS sequence"/>
</dbReference>
<feature type="non-terminal residue" evidence="3">
    <location>
        <position position="1"/>
    </location>
</feature>
<feature type="transmembrane region" description="Helical" evidence="2">
    <location>
        <begin position="236"/>
        <end position="255"/>
    </location>
</feature>
<evidence type="ECO:0000313" key="4">
    <source>
        <dbReference type="Proteomes" id="UP000271974"/>
    </source>
</evidence>
<dbReference type="OrthoDB" id="6281279at2759"/>
<keyword evidence="2" id="KW-0472">Membrane</keyword>
<keyword evidence="2" id="KW-1133">Transmembrane helix</keyword>
<comment type="caution">
    <text evidence="3">The sequence shown here is derived from an EMBL/GenBank/DDBJ whole genome shotgun (WGS) entry which is preliminary data.</text>
</comment>
<dbReference type="GO" id="GO:0098703">
    <property type="term" value="P:calcium ion import across plasma membrane"/>
    <property type="evidence" value="ECO:0007669"/>
    <property type="project" value="TreeGrafter"/>
</dbReference>
<feature type="transmembrane region" description="Helical" evidence="2">
    <location>
        <begin position="170"/>
        <end position="192"/>
    </location>
</feature>
<feature type="transmembrane region" description="Helical" evidence="2">
    <location>
        <begin position="204"/>
        <end position="224"/>
    </location>
</feature>
<dbReference type="GO" id="GO:0005216">
    <property type="term" value="F:monoatomic ion channel activity"/>
    <property type="evidence" value="ECO:0007669"/>
    <property type="project" value="InterPro"/>
</dbReference>
<keyword evidence="1" id="KW-0677">Repeat</keyword>
<reference evidence="3 4" key="1">
    <citation type="submission" date="2019-01" db="EMBL/GenBank/DDBJ databases">
        <title>A draft genome assembly of the solar-powered sea slug Elysia chlorotica.</title>
        <authorList>
            <person name="Cai H."/>
            <person name="Li Q."/>
            <person name="Fang X."/>
            <person name="Li J."/>
            <person name="Curtis N.E."/>
            <person name="Altenburger A."/>
            <person name="Shibata T."/>
            <person name="Feng M."/>
            <person name="Maeda T."/>
            <person name="Schwartz J.A."/>
            <person name="Shigenobu S."/>
            <person name="Lundholm N."/>
            <person name="Nishiyama T."/>
            <person name="Yang H."/>
            <person name="Hasebe M."/>
            <person name="Li S."/>
            <person name="Pierce S.K."/>
            <person name="Wang J."/>
        </authorList>
    </citation>
    <scope>NUCLEOTIDE SEQUENCE [LARGE SCALE GENOMIC DNA]</scope>
    <source>
        <strain evidence="3">EC2010</strain>
        <tissue evidence="3">Whole organism of an adult</tissue>
    </source>
</reference>
<sequence>DVWFQENTDGLTPLKLAAHMGAGKVCAHLLTMDGVYRHLVAQDDLFDVHQYDITELDPRACTNRQRYRLCSPGSQSVLEMVCGMSSTQAYCIIGTTVVRFLIREKWLRLLPVYCVWLLGHLLFMAGLTLYAVYRPRLGLEDSYTDNGSSSEPSDLSDDTLTTAQRDLVRAWPFINLLVSLLYLSLECVRTLYLQHAWHFLRPYGLYRLLLAGFSICLLADSLWFWIDQHTPDSNMFLILALLMGGWFLTFFLSAWRKFSFFTILVQKVLFGDMTRFSIMIFLELLLFSVAMHVAYLPSRSPPGLPQEFETIWSSVLTMFRLMLGLSDIE</sequence>
<dbReference type="InterPro" id="IPR024862">
    <property type="entry name" value="TRPV"/>
</dbReference>